<organism evidence="2 3">
    <name type="scientific">Mediterraneibacter gnavus</name>
    <name type="common">Ruminococcus gnavus</name>
    <dbReference type="NCBI Taxonomy" id="33038"/>
    <lineage>
        <taxon>Bacteria</taxon>
        <taxon>Bacillati</taxon>
        <taxon>Bacillota</taxon>
        <taxon>Clostridia</taxon>
        <taxon>Lachnospirales</taxon>
        <taxon>Lachnospiraceae</taxon>
        <taxon>Mediterraneibacter</taxon>
    </lineage>
</organism>
<proteinExistence type="predicted"/>
<evidence type="ECO:0000313" key="3">
    <source>
        <dbReference type="Proteomes" id="UP001297422"/>
    </source>
</evidence>
<dbReference type="Gene3D" id="1.10.260.40">
    <property type="entry name" value="lambda repressor-like DNA-binding domains"/>
    <property type="match status" value="1"/>
</dbReference>
<name>A0AAJ1EPV1_MEDGN</name>
<gene>
    <name evidence="2" type="ORF">LIQ10_02930</name>
</gene>
<dbReference type="SMART" id="SM00530">
    <property type="entry name" value="HTH_XRE"/>
    <property type="match status" value="1"/>
</dbReference>
<evidence type="ECO:0000313" key="2">
    <source>
        <dbReference type="EMBL" id="MCB5492697.1"/>
    </source>
</evidence>
<dbReference type="EMBL" id="JAJBNC010000004">
    <property type="protein sequence ID" value="MCB5492697.1"/>
    <property type="molecule type" value="Genomic_DNA"/>
</dbReference>
<dbReference type="InterPro" id="IPR001387">
    <property type="entry name" value="Cro/C1-type_HTH"/>
</dbReference>
<evidence type="ECO:0000259" key="1">
    <source>
        <dbReference type="PROSITE" id="PS50943"/>
    </source>
</evidence>
<dbReference type="CDD" id="cd00093">
    <property type="entry name" value="HTH_XRE"/>
    <property type="match status" value="1"/>
</dbReference>
<protein>
    <submittedName>
        <fullName evidence="2">Helix-turn-helix domain-containing protein</fullName>
    </submittedName>
</protein>
<dbReference type="Proteomes" id="UP001297422">
    <property type="component" value="Unassembled WGS sequence"/>
</dbReference>
<dbReference type="AlphaFoldDB" id="A0AAJ1EPV1"/>
<dbReference type="PROSITE" id="PS50943">
    <property type="entry name" value="HTH_CROC1"/>
    <property type="match status" value="1"/>
</dbReference>
<dbReference type="InterPro" id="IPR010982">
    <property type="entry name" value="Lambda_DNA-bd_dom_sf"/>
</dbReference>
<dbReference type="SUPFAM" id="SSF47413">
    <property type="entry name" value="lambda repressor-like DNA-binding domains"/>
    <property type="match status" value="1"/>
</dbReference>
<reference evidence="2" key="1">
    <citation type="submission" date="2021-10" db="EMBL/GenBank/DDBJ databases">
        <title>Collection of gut derived symbiotic bacterial strains cultured from healthy donors.</title>
        <authorList>
            <person name="Lin H."/>
            <person name="Littmann E."/>
            <person name="Claire K."/>
            <person name="Pamer E."/>
        </authorList>
    </citation>
    <scope>NUCLEOTIDE SEQUENCE</scope>
    <source>
        <strain evidence="2">MSK.23.4</strain>
    </source>
</reference>
<accession>A0AAJ1EPV1</accession>
<comment type="caution">
    <text evidence="2">The sequence shown here is derived from an EMBL/GenBank/DDBJ whole genome shotgun (WGS) entry which is preliminary data.</text>
</comment>
<dbReference type="RefSeq" id="WP_173878469.1">
    <property type="nucleotide sequence ID" value="NZ_JAAIMT010000003.1"/>
</dbReference>
<sequence>MTIGEKIKLARSLVGMTSKELAFLSGISEGQIRQYEINTRVPRKGKLESIASALGVQKEFFLEHNMSTNTEVMHSFFELYFTRSAHVFKTDSSNIWETYTLAFDDSNIYKQLEEWYKEQELFTSGKISKDDYENWQLKYPLSLADDWKIKINNYQKISKNATIKNDPTDQKLNVILKLIVDKFSVCKNMDEVAEAVQDIKDMISK</sequence>
<dbReference type="GO" id="GO:0003677">
    <property type="term" value="F:DNA binding"/>
    <property type="evidence" value="ECO:0007669"/>
    <property type="project" value="InterPro"/>
</dbReference>
<dbReference type="Pfam" id="PF01381">
    <property type="entry name" value="HTH_3"/>
    <property type="match status" value="1"/>
</dbReference>
<feature type="domain" description="HTH cro/C1-type" evidence="1">
    <location>
        <begin position="7"/>
        <end position="61"/>
    </location>
</feature>